<keyword evidence="3" id="KW-1185">Reference proteome</keyword>
<gene>
    <name evidence="2" type="ORF">BU204_27015</name>
</gene>
<comment type="caution">
    <text evidence="2">The sequence shown here is derived from an EMBL/GenBank/DDBJ whole genome shotgun (WGS) entry which is preliminary data.</text>
</comment>
<feature type="domain" description="Helix-turn-helix" evidence="1">
    <location>
        <begin position="11"/>
        <end position="58"/>
    </location>
</feature>
<name>A0A1Q8CGI2_9PSEU</name>
<dbReference type="InterPro" id="IPR041657">
    <property type="entry name" value="HTH_17"/>
</dbReference>
<dbReference type="EMBL" id="MSIE01000055">
    <property type="protein sequence ID" value="OLF13454.1"/>
    <property type="molecule type" value="Genomic_DNA"/>
</dbReference>
<organism evidence="2 3">
    <name type="scientific">Actinophytocola xanthii</name>
    <dbReference type="NCBI Taxonomy" id="1912961"/>
    <lineage>
        <taxon>Bacteria</taxon>
        <taxon>Bacillati</taxon>
        <taxon>Actinomycetota</taxon>
        <taxon>Actinomycetes</taxon>
        <taxon>Pseudonocardiales</taxon>
        <taxon>Pseudonocardiaceae</taxon>
    </lineage>
</organism>
<protein>
    <recommendedName>
        <fullName evidence="1">Helix-turn-helix domain-containing protein</fullName>
    </recommendedName>
</protein>
<evidence type="ECO:0000313" key="3">
    <source>
        <dbReference type="Proteomes" id="UP000185596"/>
    </source>
</evidence>
<evidence type="ECO:0000259" key="1">
    <source>
        <dbReference type="Pfam" id="PF12728"/>
    </source>
</evidence>
<dbReference type="Proteomes" id="UP000185596">
    <property type="component" value="Unassembled WGS sequence"/>
</dbReference>
<reference evidence="2 3" key="1">
    <citation type="submission" date="2016-12" db="EMBL/GenBank/DDBJ databases">
        <title>The draft genome sequence of Actinophytocola sp. 11-183.</title>
        <authorList>
            <person name="Wang W."/>
            <person name="Yuan L."/>
        </authorList>
    </citation>
    <scope>NUCLEOTIDE SEQUENCE [LARGE SCALE GENOMIC DNA]</scope>
    <source>
        <strain evidence="2 3">11-183</strain>
    </source>
</reference>
<dbReference type="AlphaFoldDB" id="A0A1Q8CGI2"/>
<evidence type="ECO:0000313" key="2">
    <source>
        <dbReference type="EMBL" id="OLF13454.1"/>
    </source>
</evidence>
<sequence>MQAHAAEEPLLYTAEQAAALLQVRPSWLRRKAAARAVPCRFVGKHLRFSRADIETIAEGETP</sequence>
<accession>A0A1Q8CGI2</accession>
<proteinExistence type="predicted"/>
<dbReference type="Pfam" id="PF12728">
    <property type="entry name" value="HTH_17"/>
    <property type="match status" value="1"/>
</dbReference>